<evidence type="ECO:0000259" key="3">
    <source>
        <dbReference type="Pfam" id="PF00210"/>
    </source>
</evidence>
<reference evidence="4 5" key="1">
    <citation type="journal article" date="2017" name="Int. J. Syst. Evol. Microbiol.">
        <title>Roseitalea porphyridii gen. nov., sp. nov., isolated from a red alga, and reclassification of Hoeflea suaedae Chung et al. 2013 as Pseudohoeflea suaedae gen. nov., comb. nov.</title>
        <authorList>
            <person name="Hyeon J.W."/>
            <person name="Jeong S.E."/>
            <person name="Baek K."/>
            <person name="Jeon C.O."/>
        </authorList>
    </citation>
    <scope>NUCLEOTIDE SEQUENCE [LARGE SCALE GENOMIC DNA]</scope>
    <source>
        <strain evidence="4 5">MA7-20</strain>
    </source>
</reference>
<comment type="similarity">
    <text evidence="1 2">Belongs to the Dps family.</text>
</comment>
<dbReference type="PIRSF" id="PIRSF005900">
    <property type="entry name" value="Dps"/>
    <property type="match status" value="1"/>
</dbReference>
<dbReference type="PANTHER" id="PTHR42932">
    <property type="entry name" value="GENERAL STRESS PROTEIN 20U"/>
    <property type="match status" value="1"/>
</dbReference>
<organism evidence="4 5">
    <name type="scientific">Roseitalea porphyridii</name>
    <dbReference type="NCBI Taxonomy" id="1852022"/>
    <lineage>
        <taxon>Bacteria</taxon>
        <taxon>Pseudomonadati</taxon>
        <taxon>Pseudomonadota</taxon>
        <taxon>Alphaproteobacteria</taxon>
        <taxon>Hyphomicrobiales</taxon>
        <taxon>Ahrensiaceae</taxon>
        <taxon>Roseitalea</taxon>
    </lineage>
</organism>
<dbReference type="InterPro" id="IPR012347">
    <property type="entry name" value="Ferritin-like"/>
</dbReference>
<feature type="domain" description="Ferritin/DPS" evidence="3">
    <location>
        <begin position="29"/>
        <end position="166"/>
    </location>
</feature>
<dbReference type="Pfam" id="PF00210">
    <property type="entry name" value="Ferritin"/>
    <property type="match status" value="1"/>
</dbReference>
<dbReference type="OrthoDB" id="9797687at2"/>
<name>A0A4P6V0H4_9HYPH</name>
<evidence type="ECO:0000313" key="5">
    <source>
        <dbReference type="Proteomes" id="UP000293719"/>
    </source>
</evidence>
<dbReference type="CDD" id="cd01043">
    <property type="entry name" value="DPS"/>
    <property type="match status" value="1"/>
</dbReference>
<proteinExistence type="inferred from homology"/>
<dbReference type="GO" id="GO:0016722">
    <property type="term" value="F:oxidoreductase activity, acting on metal ions"/>
    <property type="evidence" value="ECO:0007669"/>
    <property type="project" value="InterPro"/>
</dbReference>
<accession>A0A4P6V0H4</accession>
<dbReference type="Gene3D" id="1.20.1260.10">
    <property type="match status" value="1"/>
</dbReference>
<dbReference type="PRINTS" id="PR01346">
    <property type="entry name" value="HELNAPAPROT"/>
</dbReference>
<dbReference type="AlphaFoldDB" id="A0A4P6V0H4"/>
<dbReference type="InterPro" id="IPR002177">
    <property type="entry name" value="DPS_DNA-bd"/>
</dbReference>
<dbReference type="Proteomes" id="UP000293719">
    <property type="component" value="Chromosome"/>
</dbReference>
<dbReference type="SUPFAM" id="SSF47240">
    <property type="entry name" value="Ferritin-like"/>
    <property type="match status" value="1"/>
</dbReference>
<dbReference type="EMBL" id="CP036532">
    <property type="protein sequence ID" value="QBK29820.1"/>
    <property type="molecule type" value="Genomic_DNA"/>
</dbReference>
<dbReference type="PANTHER" id="PTHR42932:SF3">
    <property type="entry name" value="DNA PROTECTION DURING STARVATION PROTEIN"/>
    <property type="match status" value="1"/>
</dbReference>
<keyword evidence="5" id="KW-1185">Reference proteome</keyword>
<dbReference type="PROSITE" id="PS00818">
    <property type="entry name" value="DPS_1"/>
    <property type="match status" value="1"/>
</dbReference>
<dbReference type="GeneID" id="90766432"/>
<evidence type="ECO:0000256" key="2">
    <source>
        <dbReference type="RuleBase" id="RU003875"/>
    </source>
</evidence>
<dbReference type="GO" id="GO:0008199">
    <property type="term" value="F:ferric iron binding"/>
    <property type="evidence" value="ECO:0007669"/>
    <property type="project" value="InterPro"/>
</dbReference>
<dbReference type="KEGG" id="rpod:E0E05_03915"/>
<evidence type="ECO:0000256" key="1">
    <source>
        <dbReference type="ARBA" id="ARBA00009497"/>
    </source>
</evidence>
<sequence>MSQAVLKPELTAENPSTGIDDESRRKIAEALSAVLTDTYYLVIKTHIYHWNVVGPLFHAVHEMTEEQYQNLFEAADEIAERIRALGHKAPIADSAGPGEAVVSTAASAKSAHDMIADLIADHEAAIRKMREAAEMAEEHRDLVTHDMLTARLTYHEQVVWMLRALATE</sequence>
<protein>
    <submittedName>
        <fullName evidence="4">DNA starvation/stationary phase protection protein</fullName>
    </submittedName>
</protein>
<evidence type="ECO:0000313" key="4">
    <source>
        <dbReference type="EMBL" id="QBK29820.1"/>
    </source>
</evidence>
<dbReference type="RefSeq" id="WP_039723660.1">
    <property type="nucleotide sequence ID" value="NZ_CP036532.1"/>
</dbReference>
<dbReference type="InterPro" id="IPR009078">
    <property type="entry name" value="Ferritin-like_SF"/>
</dbReference>
<gene>
    <name evidence="4" type="ORF">E0E05_03915</name>
</gene>
<dbReference type="InterPro" id="IPR008331">
    <property type="entry name" value="Ferritin_DPS_dom"/>
</dbReference>
<dbReference type="InterPro" id="IPR023188">
    <property type="entry name" value="DPS_DNA-bd_CS"/>
</dbReference>